<organism evidence="3 4">
    <name type="scientific">Stieleria marina</name>
    <dbReference type="NCBI Taxonomy" id="1930275"/>
    <lineage>
        <taxon>Bacteria</taxon>
        <taxon>Pseudomonadati</taxon>
        <taxon>Planctomycetota</taxon>
        <taxon>Planctomycetia</taxon>
        <taxon>Pirellulales</taxon>
        <taxon>Pirellulaceae</taxon>
        <taxon>Stieleria</taxon>
    </lineage>
</organism>
<proteinExistence type="predicted"/>
<dbReference type="AlphaFoldDB" id="A0A517NZJ4"/>
<dbReference type="OrthoDB" id="234877at2"/>
<keyword evidence="4" id="KW-1185">Reference proteome</keyword>
<dbReference type="Proteomes" id="UP000319817">
    <property type="component" value="Chromosome"/>
</dbReference>
<gene>
    <name evidence="3" type="ORF">K239x_45380</name>
</gene>
<name>A0A517NZJ4_9BACT</name>
<feature type="transmembrane region" description="Helical" evidence="2">
    <location>
        <begin position="29"/>
        <end position="53"/>
    </location>
</feature>
<keyword evidence="2" id="KW-0472">Membrane</keyword>
<dbReference type="EMBL" id="CP036526">
    <property type="protein sequence ID" value="QDT12528.1"/>
    <property type="molecule type" value="Genomic_DNA"/>
</dbReference>
<feature type="transmembrane region" description="Helical" evidence="2">
    <location>
        <begin position="5"/>
        <end position="23"/>
    </location>
</feature>
<keyword evidence="1" id="KW-0175">Coiled coil</keyword>
<keyword evidence="2" id="KW-0812">Transmembrane</keyword>
<evidence type="ECO:0000313" key="3">
    <source>
        <dbReference type="EMBL" id="QDT12528.1"/>
    </source>
</evidence>
<feature type="coiled-coil region" evidence="1">
    <location>
        <begin position="435"/>
        <end position="462"/>
    </location>
</feature>
<reference evidence="3 4" key="1">
    <citation type="submission" date="2019-02" db="EMBL/GenBank/DDBJ databases">
        <title>Deep-cultivation of Planctomycetes and their phenomic and genomic characterization uncovers novel biology.</title>
        <authorList>
            <person name="Wiegand S."/>
            <person name="Jogler M."/>
            <person name="Boedeker C."/>
            <person name="Pinto D."/>
            <person name="Vollmers J."/>
            <person name="Rivas-Marin E."/>
            <person name="Kohn T."/>
            <person name="Peeters S.H."/>
            <person name="Heuer A."/>
            <person name="Rast P."/>
            <person name="Oberbeckmann S."/>
            <person name="Bunk B."/>
            <person name="Jeske O."/>
            <person name="Meyerdierks A."/>
            <person name="Storesund J.E."/>
            <person name="Kallscheuer N."/>
            <person name="Luecker S."/>
            <person name="Lage O.M."/>
            <person name="Pohl T."/>
            <person name="Merkel B.J."/>
            <person name="Hornburger P."/>
            <person name="Mueller R.-W."/>
            <person name="Bruemmer F."/>
            <person name="Labrenz M."/>
            <person name="Spormann A.M."/>
            <person name="Op den Camp H."/>
            <person name="Overmann J."/>
            <person name="Amann R."/>
            <person name="Jetten M.S.M."/>
            <person name="Mascher T."/>
            <person name="Medema M.H."/>
            <person name="Devos D.P."/>
            <person name="Kaster A.-K."/>
            <person name="Ovreas L."/>
            <person name="Rohde M."/>
            <person name="Galperin M.Y."/>
            <person name="Jogler C."/>
        </authorList>
    </citation>
    <scope>NUCLEOTIDE SEQUENCE [LARGE SCALE GENOMIC DNA]</scope>
    <source>
        <strain evidence="3 4">K23_9</strain>
    </source>
</reference>
<evidence type="ECO:0000313" key="4">
    <source>
        <dbReference type="Proteomes" id="UP000319817"/>
    </source>
</evidence>
<keyword evidence="2" id="KW-1133">Transmembrane helix</keyword>
<accession>A0A517NZJ4</accession>
<dbReference type="RefSeq" id="WP_145420414.1">
    <property type="nucleotide sequence ID" value="NZ_CP036526.1"/>
</dbReference>
<evidence type="ECO:0000256" key="2">
    <source>
        <dbReference type="SAM" id="Phobius"/>
    </source>
</evidence>
<sequence>MKFAILGVLILIVIAFIYLLWKASKHWRWYHITTAVITMILAITLVFPTAMVLKSRAAWHQIKEKLEVQAENAQQENTLIKYGDPTDANTGVGLLELTQQLGKLGREAGRRWRGLQLQNANAQGVTLRAIPTTPPPGIPGNDDGAAAPEPASLPQANLVVYGFAEGNYQNQSVPVFYLGEFRVEASAGNQLTLSPTGPLEPAQLQAISGGRAARWSLYEMLPLDGHEPFVADGSESNDDNVFGRIDDALVNQLLGNKIRPETLQEYLRDGSRSNPDDVLLSRWVKVEFTKNHKIDVDSPTQQGALEGGFFDASGRAVDSRLQRGEGGDTLFRAEQQIIVKEEAAKQLIDVDGVAKLVDTYYLRPLNDYRFVLRRLRLRINEAASRKIELDFENKVLQDAKDATDSMLTVNQEIKLKLEQDQDQVSVELKAVSDYEAEVRAKVDELQKECQRLYQDNLRLEKLLPR</sequence>
<protein>
    <submittedName>
        <fullName evidence="3">Uncharacterized protein</fullName>
    </submittedName>
</protein>
<evidence type="ECO:0000256" key="1">
    <source>
        <dbReference type="SAM" id="Coils"/>
    </source>
</evidence>